<dbReference type="AlphaFoldDB" id="A0A1X0R2V1"/>
<dbReference type="EMBL" id="KV921925">
    <property type="protein sequence ID" value="ORE06355.1"/>
    <property type="molecule type" value="Genomic_DNA"/>
</dbReference>
<gene>
    <name evidence="2" type="ORF">BCV72DRAFT_305642</name>
</gene>
<reference evidence="2" key="1">
    <citation type="journal article" date="2016" name="Proc. Natl. Acad. Sci. U.S.A.">
        <title>Lipid metabolic changes in an early divergent fungus govern the establishment of a mutualistic symbiosis with endobacteria.</title>
        <authorList>
            <person name="Lastovetsky O.A."/>
            <person name="Gaspar M.L."/>
            <person name="Mondo S.J."/>
            <person name="LaButti K.M."/>
            <person name="Sandor L."/>
            <person name="Grigoriev I.V."/>
            <person name="Henry S.A."/>
            <person name="Pawlowska T.E."/>
        </authorList>
    </citation>
    <scope>NUCLEOTIDE SEQUENCE [LARGE SCALE GENOMIC DNA]</scope>
    <source>
        <strain evidence="2">ATCC 52814</strain>
    </source>
</reference>
<evidence type="ECO:0000256" key="1">
    <source>
        <dbReference type="SAM" id="MobiDB-lite"/>
    </source>
</evidence>
<feature type="compositionally biased region" description="Basic and acidic residues" evidence="1">
    <location>
        <begin position="8"/>
        <end position="18"/>
    </location>
</feature>
<dbReference type="VEuPathDB" id="FungiDB:BCV72DRAFT_305642"/>
<sequence>MKILIWAKNKDIEESHDQDMEDTEDLPSSENSLEPRIVQRRYKAWKEGKEDALSKPLGRPRTIEAEGKLAEDTKSFATEYNKERPSATMDQLMKELTANFENPKLSKATFHRYMAEL</sequence>
<organism evidence="2">
    <name type="scientific">Rhizopus microsporus var. microsporus</name>
    <dbReference type="NCBI Taxonomy" id="86635"/>
    <lineage>
        <taxon>Eukaryota</taxon>
        <taxon>Fungi</taxon>
        <taxon>Fungi incertae sedis</taxon>
        <taxon>Mucoromycota</taxon>
        <taxon>Mucoromycotina</taxon>
        <taxon>Mucoromycetes</taxon>
        <taxon>Mucorales</taxon>
        <taxon>Mucorineae</taxon>
        <taxon>Rhizopodaceae</taxon>
        <taxon>Rhizopus</taxon>
    </lineage>
</organism>
<evidence type="ECO:0000313" key="2">
    <source>
        <dbReference type="EMBL" id="ORE06355.1"/>
    </source>
</evidence>
<dbReference type="Proteomes" id="UP000242414">
    <property type="component" value="Unassembled WGS sequence"/>
</dbReference>
<protein>
    <submittedName>
        <fullName evidence="2">Uncharacterized protein</fullName>
    </submittedName>
</protein>
<feature type="region of interest" description="Disordered" evidence="1">
    <location>
        <begin position="1"/>
        <end position="35"/>
    </location>
</feature>
<name>A0A1X0R2V1_RHIZD</name>
<dbReference type="OrthoDB" id="2212079at2759"/>
<accession>A0A1X0R2V1</accession>
<proteinExistence type="predicted"/>